<protein>
    <submittedName>
        <fullName evidence="1">Uncharacterized protein</fullName>
    </submittedName>
</protein>
<accession>A0A3D8X004</accession>
<proteinExistence type="predicted"/>
<name>A0A3D8X004_PRIMG</name>
<dbReference type="RefSeq" id="WP_116075746.1">
    <property type="nucleotide sequence ID" value="NZ_CP187638.1"/>
</dbReference>
<dbReference type="EMBL" id="PQWM01000019">
    <property type="protein sequence ID" value="RDZ12545.1"/>
    <property type="molecule type" value="Genomic_DNA"/>
</dbReference>
<comment type="caution">
    <text evidence="1">The sequence shown here is derived from an EMBL/GenBank/DDBJ whole genome shotgun (WGS) entry which is preliminary data.</text>
</comment>
<evidence type="ECO:0000313" key="2">
    <source>
        <dbReference type="Proteomes" id="UP000256519"/>
    </source>
</evidence>
<dbReference type="Proteomes" id="UP000256519">
    <property type="component" value="Unassembled WGS sequence"/>
</dbReference>
<reference evidence="1 2" key="1">
    <citation type="journal article" date="2018" name="Appl. Environ. Microbiol.">
        <title>Antimicrobial susceptibility testing and tentative epidemiological cut-off values of five Bacillus species relevant for use as animal feed additives or for plant protection.</title>
        <authorList>
            <person name="Agerso Y."/>
            <person name="Stuer-Lauridsen B."/>
            <person name="Bjerre K."/>
            <person name="Jensen M.G."/>
            <person name="Johansen E."/>
            <person name="Bennedsen M."/>
            <person name="Brockmann E."/>
            <person name="Nielsen B."/>
        </authorList>
    </citation>
    <scope>NUCLEOTIDE SEQUENCE [LARGE SCALE GENOMIC DNA]</scope>
    <source>
        <strain evidence="1 2">CHCC20162</strain>
    </source>
</reference>
<evidence type="ECO:0000313" key="1">
    <source>
        <dbReference type="EMBL" id="RDZ12545.1"/>
    </source>
</evidence>
<organism evidence="1 2">
    <name type="scientific">Priestia megaterium</name>
    <name type="common">Bacillus megaterium</name>
    <dbReference type="NCBI Taxonomy" id="1404"/>
    <lineage>
        <taxon>Bacteria</taxon>
        <taxon>Bacillati</taxon>
        <taxon>Bacillota</taxon>
        <taxon>Bacilli</taxon>
        <taxon>Bacillales</taxon>
        <taxon>Bacillaceae</taxon>
        <taxon>Priestia</taxon>
    </lineage>
</organism>
<sequence>MNTKYMPDYGLQTWAYHLSMSYPFDLDYLSPDDRRYNIYVATLIPKLSIDEDSIQFFEDYIRFDVIVGTGEHTSRETLDISIFSDDMPEFDHRKFEFDYEKPRKAMVFTGCEKGPIELNLLHVYCEYSKYYLDTEIVYIGQAFGENGERLPAEELMSDRMLQKVEEALLREYPEKDLALLLLEFKSQLLEEIDSEDEDLVQLQEITKNPPPELNNQILDATEAALINYFKPEYNKKLNNDFPRVGDHGLHYRSVTVQVHPDIMGLKLLSKEKTYLSNERIVSSPLLSKS</sequence>
<dbReference type="AlphaFoldDB" id="A0A3D8X004"/>
<gene>
    <name evidence="1" type="ORF">C3744_17645</name>
</gene>